<evidence type="ECO:0000256" key="6">
    <source>
        <dbReference type="SAM" id="Phobius"/>
    </source>
</evidence>
<keyword evidence="8" id="KW-1185">Reference proteome</keyword>
<feature type="transmembrane region" description="Helical" evidence="6">
    <location>
        <begin position="44"/>
        <end position="64"/>
    </location>
</feature>
<dbReference type="AlphaFoldDB" id="A0A3P7PSF3"/>
<accession>A0A3P7PSF3</accession>
<dbReference type="InterPro" id="IPR050920">
    <property type="entry name" value="Nematode_rcpt-like_delta"/>
</dbReference>
<dbReference type="GO" id="GO:0016020">
    <property type="term" value="C:membrane"/>
    <property type="evidence" value="ECO:0007669"/>
    <property type="project" value="UniProtKB-SubCell"/>
</dbReference>
<evidence type="ECO:0000313" key="8">
    <source>
        <dbReference type="Proteomes" id="UP000271889"/>
    </source>
</evidence>
<comment type="subcellular location">
    <subcellularLocation>
        <location evidence="1">Membrane</location>
        <topology evidence="1">Multi-pass membrane protein</topology>
    </subcellularLocation>
</comment>
<sequence length="245" mass="27916">MPFLVLFCTALWLAIEYYAFMTIAMCMVYRYVTITGTSLSERQLVAISVITFLLPLSTGIALLVSNPDFSELHSIMDKLRPEYDLQRYGNYCGFPNVKNIFIMYLIVVLCGIAIISYIVMITVGLRTRSFLAEKAEDLSAKNLQIFKMMIKALIIQALVTVLFSFPHLFLYMLLQFTSFRCLAAEYIGVLISPLVIVVDPCITLYYVLPYRRYLLRKFGFANETVSQTAMSTTAAADYIRNPVKQ</sequence>
<evidence type="ECO:0000313" key="7">
    <source>
        <dbReference type="EMBL" id="VDN22079.1"/>
    </source>
</evidence>
<dbReference type="PANTHER" id="PTHR22945">
    <property type="entry name" value="SERPENTINE RECEPTOR, CLASS D DELTA"/>
    <property type="match status" value="1"/>
</dbReference>
<feature type="transmembrane region" description="Helical" evidence="6">
    <location>
        <begin position="186"/>
        <end position="208"/>
    </location>
</feature>
<protein>
    <recommendedName>
        <fullName evidence="9">G-protein coupled receptors family 1 profile domain-containing protein</fullName>
    </recommendedName>
</protein>
<reference evidence="7 8" key="1">
    <citation type="submission" date="2018-11" db="EMBL/GenBank/DDBJ databases">
        <authorList>
            <consortium name="Pathogen Informatics"/>
        </authorList>
    </citation>
    <scope>NUCLEOTIDE SEQUENCE [LARGE SCALE GENOMIC DNA]</scope>
</reference>
<evidence type="ECO:0000256" key="4">
    <source>
        <dbReference type="ARBA" id="ARBA00022989"/>
    </source>
</evidence>
<keyword evidence="3 6" id="KW-0812">Transmembrane</keyword>
<evidence type="ECO:0000256" key="3">
    <source>
        <dbReference type="ARBA" id="ARBA00022692"/>
    </source>
</evidence>
<feature type="transmembrane region" description="Helical" evidence="6">
    <location>
        <begin position="12"/>
        <end position="32"/>
    </location>
</feature>
<gene>
    <name evidence="7" type="ORF">CGOC_LOCUS9203</name>
</gene>
<dbReference type="PANTHER" id="PTHR22945:SF96">
    <property type="entry name" value="SERPENTINE RECEPTOR, CLASS D (DELTA)"/>
    <property type="match status" value="1"/>
</dbReference>
<comment type="similarity">
    <text evidence="2">Belongs to the nematode receptor-like protein srd family.</text>
</comment>
<evidence type="ECO:0008006" key="9">
    <source>
        <dbReference type="Google" id="ProtNLM"/>
    </source>
</evidence>
<keyword evidence="4 6" id="KW-1133">Transmembrane helix</keyword>
<feature type="transmembrane region" description="Helical" evidence="6">
    <location>
        <begin position="153"/>
        <end position="174"/>
    </location>
</feature>
<evidence type="ECO:0000256" key="5">
    <source>
        <dbReference type="ARBA" id="ARBA00023136"/>
    </source>
</evidence>
<dbReference type="EMBL" id="UYRV01106182">
    <property type="protein sequence ID" value="VDN22079.1"/>
    <property type="molecule type" value="Genomic_DNA"/>
</dbReference>
<keyword evidence="5 6" id="KW-0472">Membrane</keyword>
<dbReference type="Pfam" id="PF10317">
    <property type="entry name" value="7TM_GPCR_Srd"/>
    <property type="match status" value="1"/>
</dbReference>
<evidence type="ECO:0000256" key="2">
    <source>
        <dbReference type="ARBA" id="ARBA00009166"/>
    </source>
</evidence>
<dbReference type="Proteomes" id="UP000271889">
    <property type="component" value="Unassembled WGS sequence"/>
</dbReference>
<dbReference type="OrthoDB" id="5816804at2759"/>
<dbReference type="SUPFAM" id="SSF81321">
    <property type="entry name" value="Family A G protein-coupled receptor-like"/>
    <property type="match status" value="1"/>
</dbReference>
<evidence type="ECO:0000256" key="1">
    <source>
        <dbReference type="ARBA" id="ARBA00004141"/>
    </source>
</evidence>
<organism evidence="7 8">
    <name type="scientific">Cylicostephanus goldi</name>
    <name type="common">Nematode worm</name>
    <dbReference type="NCBI Taxonomy" id="71465"/>
    <lineage>
        <taxon>Eukaryota</taxon>
        <taxon>Metazoa</taxon>
        <taxon>Ecdysozoa</taxon>
        <taxon>Nematoda</taxon>
        <taxon>Chromadorea</taxon>
        <taxon>Rhabditida</taxon>
        <taxon>Rhabditina</taxon>
        <taxon>Rhabditomorpha</taxon>
        <taxon>Strongyloidea</taxon>
        <taxon>Strongylidae</taxon>
        <taxon>Cylicostephanus</taxon>
    </lineage>
</organism>
<dbReference type="InterPro" id="IPR019421">
    <property type="entry name" value="7TM_GPCR_serpentine_rcpt_Srd"/>
</dbReference>
<feature type="transmembrane region" description="Helical" evidence="6">
    <location>
        <begin position="101"/>
        <end position="125"/>
    </location>
</feature>
<proteinExistence type="inferred from homology"/>
<name>A0A3P7PSF3_CYLGO</name>